<dbReference type="NCBIfam" id="NF007914">
    <property type="entry name" value="PRK10628.1"/>
    <property type="match status" value="1"/>
</dbReference>
<evidence type="ECO:0000256" key="2">
    <source>
        <dbReference type="ARBA" id="ARBA00007581"/>
    </source>
</evidence>
<dbReference type="InterPro" id="IPR004183">
    <property type="entry name" value="Xdiol_dOase_suB"/>
</dbReference>
<evidence type="ECO:0000259" key="6">
    <source>
        <dbReference type="Pfam" id="PF02900"/>
    </source>
</evidence>
<keyword evidence="4" id="KW-0862">Zinc</keyword>
<keyword evidence="3" id="KW-0479">Metal-binding</keyword>
<accession>A0A240DYS9</accession>
<keyword evidence="7" id="KW-0223">Dioxygenase</keyword>
<dbReference type="Pfam" id="PF02900">
    <property type="entry name" value="LigB"/>
    <property type="match status" value="1"/>
</dbReference>
<comment type="similarity">
    <text evidence="2">Belongs to the DODA-type extradiol aromatic ring-opening dioxygenase family.</text>
</comment>
<name>A0A240DYS9_9BURK</name>
<dbReference type="GO" id="GO:0008270">
    <property type="term" value="F:zinc ion binding"/>
    <property type="evidence" value="ECO:0007669"/>
    <property type="project" value="InterPro"/>
</dbReference>
<gene>
    <name evidence="7" type="ORF">SAMN06295945_0448</name>
</gene>
<evidence type="ECO:0000313" key="8">
    <source>
        <dbReference type="Proteomes" id="UP000218069"/>
    </source>
</evidence>
<dbReference type="GO" id="GO:0016702">
    <property type="term" value="F:oxidoreductase activity, acting on single donors with incorporation of molecular oxygen, incorporation of two atoms of oxygen"/>
    <property type="evidence" value="ECO:0007669"/>
    <property type="project" value="UniProtKB-ARBA"/>
</dbReference>
<dbReference type="RefSeq" id="WP_096672204.1">
    <property type="nucleotide sequence ID" value="NZ_OANS01000001.1"/>
</dbReference>
<dbReference type="PANTHER" id="PTHR30096">
    <property type="entry name" value="4,5-DOPA DIOXYGENASE EXTRADIOL-LIKE PROTEIN"/>
    <property type="match status" value="1"/>
</dbReference>
<dbReference type="PANTHER" id="PTHR30096:SF0">
    <property type="entry name" value="4,5-DOPA DIOXYGENASE EXTRADIOL-LIKE PROTEIN"/>
    <property type="match status" value="1"/>
</dbReference>
<feature type="domain" description="Extradiol ring-cleavage dioxygenase class III enzyme subunit B" evidence="6">
    <location>
        <begin position="36"/>
        <end position="245"/>
    </location>
</feature>
<organism evidence="7 8">
    <name type="scientific">Polynucleobacter meluiroseus</name>
    <dbReference type="NCBI Taxonomy" id="1938814"/>
    <lineage>
        <taxon>Bacteria</taxon>
        <taxon>Pseudomonadati</taxon>
        <taxon>Pseudomonadota</taxon>
        <taxon>Betaproteobacteria</taxon>
        <taxon>Burkholderiales</taxon>
        <taxon>Burkholderiaceae</taxon>
        <taxon>Polynucleobacter</taxon>
    </lineage>
</organism>
<dbReference type="AlphaFoldDB" id="A0A240DYS9"/>
<evidence type="ECO:0000313" key="7">
    <source>
        <dbReference type="EMBL" id="SNX28127.1"/>
    </source>
</evidence>
<dbReference type="EMBL" id="OANS01000001">
    <property type="protein sequence ID" value="SNX28127.1"/>
    <property type="molecule type" value="Genomic_DNA"/>
</dbReference>
<dbReference type="GO" id="GO:0008198">
    <property type="term" value="F:ferrous iron binding"/>
    <property type="evidence" value="ECO:0007669"/>
    <property type="project" value="InterPro"/>
</dbReference>
<dbReference type="SUPFAM" id="SSF53213">
    <property type="entry name" value="LigB-like"/>
    <property type="match status" value="1"/>
</dbReference>
<protein>
    <submittedName>
        <fullName evidence="7">4,5-DOPA dioxygenase extradiol</fullName>
    </submittedName>
</protein>
<sequence>MTGHRQPAIFIGHGSPTYALEPNRYTAAWASLGKSLRRPDAILVISAHWLTRGTWVTAMAKPKTIHDFGGFSPALYEVQYPASGSPALADRIQELLDIPVVLEEHEWGFDHGAWAVLKYLYPCADIPVVQLSLDGSKSAAEHYALAKQLRPLRAENILILASGNVVHNLRMMHWEEGAEPYLWAKDFNAFFVAEMHRDDHAALIHWEEQGEAAHLAVPSPEHYWPALYALALQEQGEHANIIVDGLEMSSISMLSFSIQ</sequence>
<dbReference type="InterPro" id="IPR014436">
    <property type="entry name" value="Extradiol_dOase_DODA"/>
</dbReference>
<dbReference type="Gene3D" id="3.40.830.10">
    <property type="entry name" value="LigB-like"/>
    <property type="match status" value="1"/>
</dbReference>
<reference evidence="8" key="1">
    <citation type="submission" date="2017-08" db="EMBL/GenBank/DDBJ databases">
        <authorList>
            <person name="Varghese N."/>
            <person name="Submissions S."/>
        </authorList>
    </citation>
    <scope>NUCLEOTIDE SEQUENCE [LARGE SCALE GENOMIC DNA]</scope>
    <source>
        <strain evidence="8">AP-Melu-1000-B4</strain>
    </source>
</reference>
<dbReference type="Proteomes" id="UP000218069">
    <property type="component" value="Unassembled WGS sequence"/>
</dbReference>
<dbReference type="PIRSF" id="PIRSF006157">
    <property type="entry name" value="Doxgns_DODA"/>
    <property type="match status" value="1"/>
</dbReference>
<proteinExistence type="inferred from homology"/>
<evidence type="ECO:0000256" key="5">
    <source>
        <dbReference type="ARBA" id="ARBA00023002"/>
    </source>
</evidence>
<evidence type="ECO:0000256" key="3">
    <source>
        <dbReference type="ARBA" id="ARBA00022723"/>
    </source>
</evidence>
<keyword evidence="5" id="KW-0560">Oxidoreductase</keyword>
<keyword evidence="8" id="KW-1185">Reference proteome</keyword>
<evidence type="ECO:0000256" key="4">
    <source>
        <dbReference type="ARBA" id="ARBA00022833"/>
    </source>
</evidence>
<evidence type="ECO:0000256" key="1">
    <source>
        <dbReference type="ARBA" id="ARBA00001947"/>
    </source>
</evidence>
<comment type="cofactor">
    <cofactor evidence="1">
        <name>Zn(2+)</name>
        <dbReference type="ChEBI" id="CHEBI:29105"/>
    </cofactor>
</comment>
<dbReference type="OrthoDB" id="9790889at2"/>
<dbReference type="CDD" id="cd07363">
    <property type="entry name" value="45_DOPA_Dioxygenase"/>
    <property type="match status" value="1"/>
</dbReference>